<name>A0A7T5RJ33_9BACT</name>
<sequence length="141" mass="15661">MKVKVKGLFIQHARPTSSPSDWYRKEEGVNALGWSGRDYGTRRLHFCGYEKVFSKPLSVAEAVREEQKFRKAAAAHGLRGYRDTLVTDGYDPYENQGNPIILPGGRALRLAHLRGDRPLTAKKILAILVKAGKVDTKGVIG</sequence>
<evidence type="ECO:0000313" key="2">
    <source>
        <dbReference type="Proteomes" id="UP000595618"/>
    </source>
</evidence>
<reference evidence="1 2" key="1">
    <citation type="submission" date="2020-07" db="EMBL/GenBank/DDBJ databases">
        <title>Huge and variable diversity of episymbiotic CPR bacteria and DPANN archaea in groundwater ecosystems.</title>
        <authorList>
            <person name="He C.Y."/>
            <person name="Keren R."/>
            <person name="Whittaker M."/>
            <person name="Farag I.F."/>
            <person name="Doudna J."/>
            <person name="Cate J.H.D."/>
            <person name="Banfield J.F."/>
        </authorList>
    </citation>
    <scope>NUCLEOTIDE SEQUENCE [LARGE SCALE GENOMIC DNA]</scope>
    <source>
        <strain evidence="1">NC_groundwater_541_Ag_S-0.1um_46_50</strain>
    </source>
</reference>
<proteinExistence type="predicted"/>
<evidence type="ECO:0000313" key="1">
    <source>
        <dbReference type="EMBL" id="QQG45101.1"/>
    </source>
</evidence>
<accession>A0A7T5RJ33</accession>
<dbReference type="EMBL" id="CP066690">
    <property type="protein sequence ID" value="QQG45101.1"/>
    <property type="molecule type" value="Genomic_DNA"/>
</dbReference>
<protein>
    <submittedName>
        <fullName evidence="1">Uncharacterized protein</fullName>
    </submittedName>
</protein>
<gene>
    <name evidence="1" type="ORF">HYW89_03840</name>
</gene>
<dbReference type="Proteomes" id="UP000595618">
    <property type="component" value="Chromosome"/>
</dbReference>
<dbReference type="AlphaFoldDB" id="A0A7T5RJ33"/>
<organism evidence="1 2">
    <name type="scientific">Candidatus Sungiibacteriota bacterium</name>
    <dbReference type="NCBI Taxonomy" id="2750080"/>
    <lineage>
        <taxon>Bacteria</taxon>
        <taxon>Candidatus Sungiibacteriota</taxon>
    </lineage>
</organism>